<name>H1XSB7_CALAY</name>
<evidence type="ECO:0000313" key="5">
    <source>
        <dbReference type="Proteomes" id="UP000183868"/>
    </source>
</evidence>
<reference evidence="2 5" key="2">
    <citation type="submission" date="2016-11" db="EMBL/GenBank/DDBJ databases">
        <title>Genomic analysis of Caldithrix abyssi and proposal of a novel bacterial phylum Caldithrichaeota.</title>
        <authorList>
            <person name="Kublanov I."/>
            <person name="Sigalova O."/>
            <person name="Gavrilov S."/>
            <person name="Lebedinsky A."/>
            <person name="Ivanova N."/>
            <person name="Daum C."/>
            <person name="Reddy T."/>
            <person name="Klenk H.P."/>
            <person name="Goker M."/>
            <person name="Reva O."/>
            <person name="Miroshnichenko M."/>
            <person name="Kyprides N."/>
            <person name="Woyke T."/>
            <person name="Gelfand M."/>
        </authorList>
    </citation>
    <scope>NUCLEOTIDE SEQUENCE [LARGE SCALE GENOMIC DNA]</scope>
    <source>
        <strain evidence="2 5">LF13</strain>
    </source>
</reference>
<dbReference type="PaxDb" id="880073-Calab_1712"/>
<dbReference type="RefSeq" id="WP_006928427.1">
    <property type="nucleotide sequence ID" value="NZ_CM001402.1"/>
</dbReference>
<dbReference type="OrthoDB" id="9809275at2"/>
<dbReference type="InterPro" id="IPR029044">
    <property type="entry name" value="Nucleotide-diphossugar_trans"/>
</dbReference>
<dbReference type="CDD" id="cd06422">
    <property type="entry name" value="NTP_transferase_like_1"/>
    <property type="match status" value="1"/>
</dbReference>
<dbReference type="eggNOG" id="COG1208">
    <property type="taxonomic scope" value="Bacteria"/>
</dbReference>
<evidence type="ECO:0000313" key="3">
    <source>
        <dbReference type="EMBL" id="EHO41329.1"/>
    </source>
</evidence>
<dbReference type="Gene3D" id="3.90.550.10">
    <property type="entry name" value="Spore Coat Polysaccharide Biosynthesis Protein SpsA, Chain A"/>
    <property type="match status" value="1"/>
</dbReference>
<protein>
    <submittedName>
        <fullName evidence="3">Nucleotidyl transferase</fullName>
    </submittedName>
</protein>
<dbReference type="AlphaFoldDB" id="H1XSB7"/>
<keyword evidence="3" id="KW-0808">Transferase</keyword>
<dbReference type="Proteomes" id="UP000004671">
    <property type="component" value="Chromosome"/>
</dbReference>
<proteinExistence type="predicted"/>
<dbReference type="HOGENOM" id="CLU_029499_2_1_0"/>
<reference evidence="3 4" key="1">
    <citation type="submission" date="2011-09" db="EMBL/GenBank/DDBJ databases">
        <title>The permanent draft genome of Caldithrix abyssi DSM 13497.</title>
        <authorList>
            <consortium name="US DOE Joint Genome Institute (JGI-PGF)"/>
            <person name="Lucas S."/>
            <person name="Han J."/>
            <person name="Lapidus A."/>
            <person name="Bruce D."/>
            <person name="Goodwin L."/>
            <person name="Pitluck S."/>
            <person name="Peters L."/>
            <person name="Kyrpides N."/>
            <person name="Mavromatis K."/>
            <person name="Ivanova N."/>
            <person name="Mikhailova N."/>
            <person name="Chertkov O."/>
            <person name="Detter J.C."/>
            <person name="Tapia R."/>
            <person name="Han C."/>
            <person name="Land M."/>
            <person name="Hauser L."/>
            <person name="Markowitz V."/>
            <person name="Cheng J.-F."/>
            <person name="Hugenholtz P."/>
            <person name="Woyke T."/>
            <person name="Wu D."/>
            <person name="Spring S."/>
            <person name="Brambilla E."/>
            <person name="Klenk H.-P."/>
            <person name="Eisen J.A."/>
        </authorList>
    </citation>
    <scope>NUCLEOTIDE SEQUENCE [LARGE SCALE GENOMIC DNA]</scope>
    <source>
        <strain evidence="3 4">DSM 13497</strain>
    </source>
</reference>
<dbReference type="KEGG" id="caby:Cabys_442"/>
<sequence>MKAMILAAGLGTRLRPLTDQRPKALVEIGGKTLLEINIRRLKEAGFNELIINVHHHAQQIMDFVKKNKAFGLRIAFSVEEQLLDTGGGVKKARWFFEDCDAFLVHNVDVLTDMDYTNLFENLKETRALACLAVRQRDTQRYLLFDDRLALGGWQNIQSGEKRIMVEDNRPLKPYSFMGVQVLSSAIFDFFPAETKFSLIEAYLQLAAQKQKVCAVIEQQARWLDVGKKGSLLEAELLFADWLKK</sequence>
<dbReference type="Proteomes" id="UP000183868">
    <property type="component" value="Chromosome"/>
</dbReference>
<dbReference type="STRING" id="880073.Cabys_442"/>
<evidence type="ECO:0000259" key="1">
    <source>
        <dbReference type="Pfam" id="PF00483"/>
    </source>
</evidence>
<dbReference type="SUPFAM" id="SSF53448">
    <property type="entry name" value="Nucleotide-diphospho-sugar transferases"/>
    <property type="match status" value="1"/>
</dbReference>
<dbReference type="InterPro" id="IPR005835">
    <property type="entry name" value="NTP_transferase_dom"/>
</dbReference>
<accession>H1XSB7</accession>
<keyword evidence="4" id="KW-1185">Reference proteome</keyword>
<dbReference type="GO" id="GO:0016740">
    <property type="term" value="F:transferase activity"/>
    <property type="evidence" value="ECO:0007669"/>
    <property type="project" value="UniProtKB-KW"/>
</dbReference>
<evidence type="ECO:0000313" key="2">
    <source>
        <dbReference type="EMBL" id="APF17193.1"/>
    </source>
</evidence>
<dbReference type="EMBL" id="CP018099">
    <property type="protein sequence ID" value="APF17193.1"/>
    <property type="molecule type" value="Genomic_DNA"/>
</dbReference>
<dbReference type="PANTHER" id="PTHR22572">
    <property type="entry name" value="SUGAR-1-PHOSPHATE GUANYL TRANSFERASE"/>
    <property type="match status" value="1"/>
</dbReference>
<evidence type="ECO:0000313" key="4">
    <source>
        <dbReference type="Proteomes" id="UP000004671"/>
    </source>
</evidence>
<feature type="domain" description="Nucleotidyl transferase" evidence="1">
    <location>
        <begin position="2"/>
        <end position="236"/>
    </location>
</feature>
<dbReference type="InterPro" id="IPR050486">
    <property type="entry name" value="Mannose-1P_guanyltransferase"/>
</dbReference>
<dbReference type="EMBL" id="CM001402">
    <property type="protein sequence ID" value="EHO41329.1"/>
    <property type="molecule type" value="Genomic_DNA"/>
</dbReference>
<gene>
    <name evidence="2" type="ORF">Cabys_442</name>
    <name evidence="3" type="ORF">Calab_1712</name>
</gene>
<organism evidence="3 4">
    <name type="scientific">Caldithrix abyssi DSM 13497</name>
    <dbReference type="NCBI Taxonomy" id="880073"/>
    <lineage>
        <taxon>Bacteria</taxon>
        <taxon>Pseudomonadati</taxon>
        <taxon>Calditrichota</taxon>
        <taxon>Calditrichia</taxon>
        <taxon>Calditrichales</taxon>
        <taxon>Calditrichaceae</taxon>
        <taxon>Caldithrix</taxon>
    </lineage>
</organism>
<dbReference type="Pfam" id="PF00483">
    <property type="entry name" value="NTP_transferase"/>
    <property type="match status" value="1"/>
</dbReference>